<feature type="region of interest" description="Disordered" evidence="1">
    <location>
        <begin position="190"/>
        <end position="227"/>
    </location>
</feature>
<proteinExistence type="predicted"/>
<reference evidence="4 5" key="1">
    <citation type="submission" date="2017-07" db="EMBL/GenBank/DDBJ databases">
        <title>Isolation and whole genome analysis of endospore-forming bacteria from heroin.</title>
        <authorList>
            <person name="Kalinowski J."/>
            <person name="Ahrens B."/>
            <person name="Al-Dilaimi A."/>
            <person name="Winkler A."/>
            <person name="Wibberg D."/>
            <person name="Schleenbecker U."/>
            <person name="Ruckert C."/>
            <person name="Wolfel R."/>
            <person name="Grass G."/>
        </authorList>
    </citation>
    <scope>NUCLEOTIDE SEQUENCE [LARGE SCALE GENOMIC DNA]</scope>
    <source>
        <strain evidence="4 5">7537-G1</strain>
    </source>
</reference>
<organism evidence="4 5">
    <name type="scientific">Paenibacillus campinasensis</name>
    <dbReference type="NCBI Taxonomy" id="66347"/>
    <lineage>
        <taxon>Bacteria</taxon>
        <taxon>Bacillati</taxon>
        <taxon>Bacillota</taxon>
        <taxon>Bacilli</taxon>
        <taxon>Bacillales</taxon>
        <taxon>Paenibacillaceae</taxon>
        <taxon>Paenibacillus</taxon>
    </lineage>
</organism>
<feature type="compositionally biased region" description="Basic and acidic residues" evidence="1">
    <location>
        <begin position="196"/>
        <end position="205"/>
    </location>
</feature>
<feature type="signal peptide" evidence="2">
    <location>
        <begin position="1"/>
        <end position="31"/>
    </location>
</feature>
<keyword evidence="2" id="KW-0732">Signal</keyword>
<feature type="compositionally biased region" description="Polar residues" evidence="1">
    <location>
        <begin position="206"/>
        <end position="227"/>
    </location>
</feature>
<dbReference type="AlphaFoldDB" id="A0A268EZ16"/>
<sequence>MKHTQLMSRLSLLCVLMVTLLLSACTSDDTAEDIRHASLEDIHTVHIDHGSTPLTLEVADVDSLKASLLLPRGGEGIIVDESQKSLNIRLNSDISRLINLGKKPRLHVVIPASFERRVVVKGSSGSVTGRELRSHSLHIEGKSGGILLEYAELNQDLNVSVHSGNVRLRLADSEPDASWRLQSSSGRRSVAFPLDGQREQKRRTEGTTGSGSVHVSIETKSGSITVE</sequence>
<dbReference type="PROSITE" id="PS51257">
    <property type="entry name" value="PROKAR_LIPOPROTEIN"/>
    <property type="match status" value="1"/>
</dbReference>
<feature type="chain" id="PRO_5032755628" description="DUF4097 domain-containing protein" evidence="2">
    <location>
        <begin position="32"/>
        <end position="227"/>
    </location>
</feature>
<dbReference type="Proteomes" id="UP000215596">
    <property type="component" value="Unassembled WGS sequence"/>
</dbReference>
<name>A0A268EZ16_9BACL</name>
<dbReference type="RefSeq" id="WP_095264224.1">
    <property type="nucleotide sequence ID" value="NZ_NPBY01000021.1"/>
</dbReference>
<evidence type="ECO:0000313" key="5">
    <source>
        <dbReference type="Proteomes" id="UP000215596"/>
    </source>
</evidence>
<gene>
    <name evidence="4" type="ORF">CHH67_06245</name>
</gene>
<dbReference type="Pfam" id="PF13349">
    <property type="entry name" value="DUF4097"/>
    <property type="match status" value="1"/>
</dbReference>
<feature type="domain" description="DUF4097" evidence="3">
    <location>
        <begin position="118"/>
        <end position="227"/>
    </location>
</feature>
<protein>
    <recommendedName>
        <fullName evidence="3">DUF4097 domain-containing protein</fullName>
    </recommendedName>
</protein>
<evidence type="ECO:0000256" key="2">
    <source>
        <dbReference type="SAM" id="SignalP"/>
    </source>
</evidence>
<evidence type="ECO:0000313" key="4">
    <source>
        <dbReference type="EMBL" id="PAD78363.1"/>
    </source>
</evidence>
<comment type="caution">
    <text evidence="4">The sequence shown here is derived from an EMBL/GenBank/DDBJ whole genome shotgun (WGS) entry which is preliminary data.</text>
</comment>
<evidence type="ECO:0000256" key="1">
    <source>
        <dbReference type="SAM" id="MobiDB-lite"/>
    </source>
</evidence>
<evidence type="ECO:0000259" key="3">
    <source>
        <dbReference type="Pfam" id="PF13349"/>
    </source>
</evidence>
<dbReference type="InterPro" id="IPR025164">
    <property type="entry name" value="Toastrack_DUF4097"/>
</dbReference>
<dbReference type="EMBL" id="NPBY01000021">
    <property type="protein sequence ID" value="PAD78363.1"/>
    <property type="molecule type" value="Genomic_DNA"/>
</dbReference>
<accession>A0A268EZ16</accession>
<dbReference type="OrthoDB" id="2934260at2"/>